<evidence type="ECO:0000256" key="5">
    <source>
        <dbReference type="ARBA" id="ARBA00023136"/>
    </source>
</evidence>
<evidence type="ECO:0000256" key="2">
    <source>
        <dbReference type="ARBA" id="ARBA00022448"/>
    </source>
</evidence>
<dbReference type="PANTHER" id="PTHR14042">
    <property type="entry name" value="DOPEY-RELATED"/>
    <property type="match status" value="1"/>
</dbReference>
<evidence type="ECO:0000256" key="4">
    <source>
        <dbReference type="ARBA" id="ARBA00023034"/>
    </source>
</evidence>
<evidence type="ECO:0000256" key="3">
    <source>
        <dbReference type="ARBA" id="ARBA00022927"/>
    </source>
</evidence>
<organism evidence="12">
    <name type="scientific">Oppiella nova</name>
    <dbReference type="NCBI Taxonomy" id="334625"/>
    <lineage>
        <taxon>Eukaryota</taxon>
        <taxon>Metazoa</taxon>
        <taxon>Ecdysozoa</taxon>
        <taxon>Arthropoda</taxon>
        <taxon>Chelicerata</taxon>
        <taxon>Arachnida</taxon>
        <taxon>Acari</taxon>
        <taxon>Acariformes</taxon>
        <taxon>Sarcoptiformes</taxon>
        <taxon>Oribatida</taxon>
        <taxon>Brachypylina</taxon>
        <taxon>Oppioidea</taxon>
        <taxon>Oppiidae</taxon>
        <taxon>Oppiella</taxon>
    </lineage>
</organism>
<sequence>MAKMSRSSTTTSLDEYELMSDAKYRTYVQQIDKALKGFEYTSEWADLVNALGKLNKGAAKCQPVANRVCYVGRDGSPVHLKALETYDLIFKCIGTDRLIQELSIYSNGLFPLLSHAAINVKPSLLEIYEKHFIPLGPRLKPALDGFLIAVLPGLEENDCHERTDKLLLEVCSAVSQEFFYGSLWRCVLYNPSVRLHAIMFISSHFNKKRSLEDQLYIMGTCLQTMITGICAALLDTTNVLVQRAILDLLLSCFPMHNKQIARQDMISITTAAITVLLRRDVSLNRRFTQWLTAEDNSNPKSKSIALKYAKSVGSDQSYFNTFAKELVLEAFKICLIDPSTVIPIPNSWSSLGDLWPYRLLICIIDHRDISQPIIDSLCIEILRALYHEFGFVGNNNNNNNKSNKADLLRTTNLLFTNIGINYLWQHVCQLFTHSCAHYKHIEREANECHVKCVGFETITILEMCSIVNFILENVSIETPENSSQSYLSQFLLHVLNALISYADVLQSIDFEHSIRLCSNIVNKIKPTIAQTLQNRLKREGSEHKMSGKPTQKIDSVIREEAEDCEPQPLSEEVLNEELFQKCLINTLQTLFNVLVENRLVKNKTDLSECFASLRVSSVNSDRDMSFETPIKSIEINPQMIDVYTHLCQLLVQMSAIPSLSDKKTNKLLFSNCDELHQWVQHLLVLAVYPVDCLQVCYSSISTTLDLITLTKALLFDLPVSQMSITSNGSPIFDFSTNDETTNGNKSLNFDPMISANELAFVFHQTSWFTQTTNKLWANLEDSKAHLHLETATLLQQLHNLAVDSSVCESVICTAMISPDENVAYESRKRFTILYNITRDMKMKTIPVAMVREFDRPLFFMLDSLSHKVDAHNPQGYLTDLVVGGIGGVTDTASKSGDDIDNASIANSESKIYAISSTGGNVIYHVNSDGRMRFAPSPVPSNKVLTLTQTANSSSNSHSLNKWITSKITEGVILHGGSELSLRKLYKHSSSIPFARSLPNLSNIRRLDTKSIKSDNVTKSPTPYSTPIPSRATTTCSTPIPSKKIIDDSELTDAEAVQLVLEELIDRVVYELEDSCESEDSQTAITNSETISVGPNSRPVALSQLHSHMLLYQQVYDSKRTLYALTTLWNIILAEPQRVLFSMATTSISNRLGLRSQELQAICARHRNSLYGKGFYSDLSSDSITSFRSSSFLEVVVSSCMQYLRSYYPSLPQTRLNDDEIAGNQKVRIVSCEVLRLIFNQLSVAVKGKQTFSTYLHDLLMRCKVQKSILQCIVSSVYNFQSKKEPNASSDTAFADALIQFNECHNTSNGFQEDLQKSLLKLLEELMILEHRVAPNSSDKEQPTHNRKGSDSRAARIRFQPQMSSLKYYPNMLIPAQSMFLSAIQTALQQSHKVHLHSNWLELVESTLPFAGRSLSRLVVCVLTQLCQNLETTSAKISTKAMKDDKTEMSSNYLIVLLKSLATLCHFCLLDTSSAAASPTLSPQSQPITSSSTLIQSNSNPFSVLTNFLHVFTVSDSNPDMSSAGREGSANDPLISTRKTVLTHLPRVLSALLMVWKQIKLSEKSSVDNGWQIMGSSKEVKQNILSFLSPLSLIHGSHFMTAVAIVWYDVRDNTGVKSKKQWTQNCSSDQLLLVELVADIRVLPMESVLQTIRQTMRAPPNANSSKHMKRPPIEVCMLQFFLAYIKAFPGSQLLECWKSVLSLLKEGLQISSMAQPLVQFHLLAILHEFVQAAPLIEDRKDQKDLQDVAQKLVDACTTVAGARLGQTKWLRRNLEVIPGPQADHVEDEGNDFENSFHAIDSMNGNLDLTNISEADNSFLSKFSVQALCALAEFVAPVLDVVYVSEEKEKVVPLVSNIMYYIVPYLKNRSKHNAPSFRACSHLLSNMSGYQYTRKAWRKDAFELLLDPTFFQLDSECFAHWKTIIDHLMTHDKNTFREFLSRMSIAQSSGALKLFSSKDQEIEQRANLVKRLAFILFCSEKDQYQKYMSEIQEKLIESHRLSQSPLVQAQVLLCFRVIILRMSAHHLTSLWPFIYTEMVG</sequence>
<dbReference type="PANTHER" id="PTHR14042:SF24">
    <property type="entry name" value="PROTEIN DOPEY-1 HOMOLOG"/>
    <property type="match status" value="1"/>
</dbReference>
<feature type="non-terminal residue" evidence="12">
    <location>
        <position position="1"/>
    </location>
</feature>
<keyword evidence="2" id="KW-0813">Transport</keyword>
<dbReference type="EMBL" id="CAJPVJ010000482">
    <property type="protein sequence ID" value="CAG2162621.1"/>
    <property type="molecule type" value="Genomic_DNA"/>
</dbReference>
<dbReference type="GO" id="GO:0005829">
    <property type="term" value="C:cytosol"/>
    <property type="evidence" value="ECO:0007669"/>
    <property type="project" value="GOC"/>
</dbReference>
<dbReference type="Pfam" id="PF24597">
    <property type="entry name" value="TPR_DOP1_M"/>
    <property type="match status" value="1"/>
</dbReference>
<evidence type="ECO:0000313" key="13">
    <source>
        <dbReference type="Proteomes" id="UP000728032"/>
    </source>
</evidence>
<comment type="similarity">
    <text evidence="6">Belongs to the DOP1 family.</text>
</comment>
<dbReference type="GO" id="GO:0005768">
    <property type="term" value="C:endosome"/>
    <property type="evidence" value="ECO:0007669"/>
    <property type="project" value="TreeGrafter"/>
</dbReference>
<dbReference type="Pfam" id="PF04118">
    <property type="entry name" value="Dopey_N"/>
    <property type="match status" value="1"/>
</dbReference>
<evidence type="ECO:0000256" key="7">
    <source>
        <dbReference type="SAM" id="MobiDB-lite"/>
    </source>
</evidence>
<evidence type="ECO:0000259" key="10">
    <source>
        <dbReference type="Pfam" id="PF24598"/>
    </source>
</evidence>
<feature type="domain" description="DOP1-like TPR" evidence="11">
    <location>
        <begin position="1103"/>
        <end position="1470"/>
    </location>
</feature>
<feature type="region of interest" description="Disordered" evidence="7">
    <location>
        <begin position="1333"/>
        <end position="1353"/>
    </location>
</feature>
<dbReference type="InterPro" id="IPR040314">
    <property type="entry name" value="DOP1"/>
</dbReference>
<dbReference type="Pfam" id="PF24601">
    <property type="entry name" value="TPR_DOP1"/>
    <property type="match status" value="1"/>
</dbReference>
<keyword evidence="5" id="KW-0472">Membrane</keyword>
<dbReference type="InterPro" id="IPR056458">
    <property type="entry name" value="TPR_DOP1_M"/>
</dbReference>
<gene>
    <name evidence="12" type="ORF">ONB1V03_LOCUS2213</name>
</gene>
<dbReference type="GO" id="GO:0015031">
    <property type="term" value="P:protein transport"/>
    <property type="evidence" value="ECO:0007669"/>
    <property type="project" value="UniProtKB-KW"/>
</dbReference>
<dbReference type="GO" id="GO:0006895">
    <property type="term" value="P:Golgi to endosome transport"/>
    <property type="evidence" value="ECO:0007669"/>
    <property type="project" value="InterPro"/>
</dbReference>
<name>A0A7R9LE69_9ACAR</name>
<protein>
    <submittedName>
        <fullName evidence="12">Uncharacterized protein</fullName>
    </submittedName>
</protein>
<feature type="domain" description="DOP1-like C-terminal" evidence="10">
    <location>
        <begin position="1679"/>
        <end position="2036"/>
    </location>
</feature>
<evidence type="ECO:0000313" key="12">
    <source>
        <dbReference type="EMBL" id="CAD7639805.1"/>
    </source>
</evidence>
<comment type="subcellular location">
    <subcellularLocation>
        <location evidence="1">Golgi apparatus membrane</location>
        <topology evidence="1">Peripheral membrane protein</topology>
    </subcellularLocation>
</comment>
<evidence type="ECO:0000256" key="6">
    <source>
        <dbReference type="ARBA" id="ARBA00046326"/>
    </source>
</evidence>
<dbReference type="Pfam" id="PF24598">
    <property type="entry name" value="DOP1_C"/>
    <property type="match status" value="1"/>
</dbReference>
<feature type="region of interest" description="Disordered" evidence="7">
    <location>
        <begin position="1013"/>
        <end position="1033"/>
    </location>
</feature>
<dbReference type="GO" id="GO:0005802">
    <property type="term" value="C:trans-Golgi network"/>
    <property type="evidence" value="ECO:0007669"/>
    <property type="project" value="TreeGrafter"/>
</dbReference>
<evidence type="ECO:0000259" key="8">
    <source>
        <dbReference type="Pfam" id="PF04118"/>
    </source>
</evidence>
<evidence type="ECO:0000256" key="1">
    <source>
        <dbReference type="ARBA" id="ARBA00004395"/>
    </source>
</evidence>
<reference evidence="12" key="1">
    <citation type="submission" date="2020-11" db="EMBL/GenBank/DDBJ databases">
        <authorList>
            <person name="Tran Van P."/>
        </authorList>
    </citation>
    <scope>NUCLEOTIDE SEQUENCE</scope>
</reference>
<evidence type="ECO:0000259" key="9">
    <source>
        <dbReference type="Pfam" id="PF24597"/>
    </source>
</evidence>
<keyword evidence="3" id="KW-0653">Protein transport</keyword>
<feature type="domain" description="DOP1-like middle TPR" evidence="9">
    <location>
        <begin position="318"/>
        <end position="541"/>
    </location>
</feature>
<dbReference type="InterPro" id="IPR056457">
    <property type="entry name" value="DOP1_C"/>
</dbReference>
<keyword evidence="13" id="KW-1185">Reference proteome</keyword>
<dbReference type="InterPro" id="IPR056459">
    <property type="entry name" value="TPR_DOP1"/>
</dbReference>
<evidence type="ECO:0000259" key="11">
    <source>
        <dbReference type="Pfam" id="PF24601"/>
    </source>
</evidence>
<dbReference type="EMBL" id="OC915307">
    <property type="protein sequence ID" value="CAD7639805.1"/>
    <property type="molecule type" value="Genomic_DNA"/>
</dbReference>
<accession>A0A7R9LE69</accession>
<proteinExistence type="inferred from homology"/>
<dbReference type="GO" id="GO:0000139">
    <property type="term" value="C:Golgi membrane"/>
    <property type="evidence" value="ECO:0007669"/>
    <property type="project" value="UniProtKB-SubCell"/>
</dbReference>
<dbReference type="OrthoDB" id="297643at2759"/>
<dbReference type="Proteomes" id="UP000728032">
    <property type="component" value="Unassembled WGS sequence"/>
</dbReference>
<keyword evidence="4" id="KW-0333">Golgi apparatus</keyword>
<feature type="domain" description="DOP1 N-terminal" evidence="8">
    <location>
        <begin position="21"/>
        <end position="295"/>
    </location>
</feature>
<dbReference type="InterPro" id="IPR007249">
    <property type="entry name" value="DOP1_N"/>
</dbReference>